<evidence type="ECO:0000256" key="1">
    <source>
        <dbReference type="ARBA" id="ARBA00006479"/>
    </source>
</evidence>
<organism evidence="2 3">
    <name type="scientific">Grylomicrobium aquisgranensis</name>
    <dbReference type="NCBI Taxonomy" id="2926318"/>
    <lineage>
        <taxon>Bacteria</taxon>
        <taxon>Bacillati</taxon>
        <taxon>Bacillota</taxon>
        <taxon>Erysipelotrichia</taxon>
        <taxon>Erysipelotrichales</taxon>
        <taxon>Erysipelotrichaceae</taxon>
        <taxon>Grylomicrobium</taxon>
    </lineage>
</organism>
<sequence length="298" mass="32240">MSEYLTIDVGGTAVKYALMNEEAEIAEKGEVATPHDSQEEFINLVVGLYQKYQDRVEGIAMSAPGRIDASRGYFYTSGALGYLDHTDFAALLADKVKVPFRLENDAKSVALAELWKGSMQGVANGTVITLGTGIGGAIIINGKLYRGSTFAAGEYSPISTRLDLPFDTKYMWANQNSVGSLIGKYAELSGQDASQLNGRILFERANHGDQQALDALQWYCQGLAAGLLTIQTILDVERVAIGGGISKQPLLLKTLQDTIEKMAAPYLAFMPFSLPEIVACTFGNDANMIGALYHFLNE</sequence>
<dbReference type="EMBL" id="JALBUR010000001">
    <property type="protein sequence ID" value="MDX8418628.1"/>
    <property type="molecule type" value="Genomic_DNA"/>
</dbReference>
<comment type="similarity">
    <text evidence="1">Belongs to the ROK (NagC/XylR) family.</text>
</comment>
<dbReference type="CDD" id="cd24152">
    <property type="entry name" value="ASKHA_NBD_ROK-like"/>
    <property type="match status" value="1"/>
</dbReference>
<dbReference type="InterPro" id="IPR000600">
    <property type="entry name" value="ROK"/>
</dbReference>
<accession>A0AB35TZC5</accession>
<name>A0AB35TZC5_9FIRM</name>
<dbReference type="InterPro" id="IPR043129">
    <property type="entry name" value="ATPase_NBD"/>
</dbReference>
<dbReference type="PANTHER" id="PTHR18964">
    <property type="entry name" value="ROK (REPRESSOR, ORF, KINASE) FAMILY"/>
    <property type="match status" value="1"/>
</dbReference>
<dbReference type="SUPFAM" id="SSF53067">
    <property type="entry name" value="Actin-like ATPase domain"/>
    <property type="match status" value="1"/>
</dbReference>
<dbReference type="RefSeq" id="WP_370595307.1">
    <property type="nucleotide sequence ID" value="NZ_JALBUR010000001.1"/>
</dbReference>
<keyword evidence="3" id="KW-1185">Reference proteome</keyword>
<dbReference type="Proteomes" id="UP001286174">
    <property type="component" value="Unassembled WGS sequence"/>
</dbReference>
<evidence type="ECO:0000313" key="2">
    <source>
        <dbReference type="EMBL" id="MDX8418628.1"/>
    </source>
</evidence>
<dbReference type="PANTHER" id="PTHR18964:SF170">
    <property type="entry name" value="SUGAR KINASE"/>
    <property type="match status" value="1"/>
</dbReference>
<reference evidence="2 3" key="1">
    <citation type="submission" date="2022-03" db="EMBL/GenBank/DDBJ databases">
        <title>Novel taxa within the pig intestine.</title>
        <authorList>
            <person name="Wylensek D."/>
            <person name="Bishof K."/>
            <person name="Afrizal A."/>
            <person name="Clavel T."/>
        </authorList>
    </citation>
    <scope>NUCLEOTIDE SEQUENCE [LARGE SCALE GENOMIC DNA]</scope>
    <source>
        <strain evidence="2 3">CLA-KB-P133</strain>
    </source>
</reference>
<comment type="caution">
    <text evidence="2">The sequence shown here is derived from an EMBL/GenBank/DDBJ whole genome shotgun (WGS) entry which is preliminary data.</text>
</comment>
<gene>
    <name evidence="2" type="ORF">MOZ60_00805</name>
</gene>
<dbReference type="Pfam" id="PF00480">
    <property type="entry name" value="ROK"/>
    <property type="match status" value="1"/>
</dbReference>
<evidence type="ECO:0000313" key="3">
    <source>
        <dbReference type="Proteomes" id="UP001286174"/>
    </source>
</evidence>
<dbReference type="AlphaFoldDB" id="A0AB35TZC5"/>
<proteinExistence type="inferred from homology"/>
<dbReference type="Gene3D" id="3.30.420.40">
    <property type="match status" value="2"/>
</dbReference>
<protein>
    <submittedName>
        <fullName evidence="2">ROK family protein</fullName>
    </submittedName>
</protein>